<comment type="function">
    <text evidence="9">Catalyzes the formation of 5-methyl-uridine at position 1939 (m5U1939) in 23S rRNA.</text>
</comment>
<keyword evidence="3 9" id="KW-0489">Methyltransferase</keyword>
<organism evidence="13 14">
    <name type="scientific">Corallincola holothuriorum</name>
    <dbReference type="NCBI Taxonomy" id="2282215"/>
    <lineage>
        <taxon>Bacteria</taxon>
        <taxon>Pseudomonadati</taxon>
        <taxon>Pseudomonadota</taxon>
        <taxon>Gammaproteobacteria</taxon>
        <taxon>Alteromonadales</taxon>
        <taxon>Psychromonadaceae</taxon>
        <taxon>Corallincola</taxon>
    </lineage>
</organism>
<feature type="binding site" evidence="9">
    <location>
        <position position="360"/>
    </location>
    <ligand>
        <name>S-adenosyl-L-methionine</name>
        <dbReference type="ChEBI" id="CHEBI:59789"/>
    </ligand>
</feature>
<evidence type="ECO:0000256" key="6">
    <source>
        <dbReference type="ARBA" id="ARBA00022723"/>
    </source>
</evidence>
<evidence type="ECO:0000256" key="9">
    <source>
        <dbReference type="HAMAP-Rule" id="MF_01010"/>
    </source>
</evidence>
<reference evidence="13 14" key="1">
    <citation type="submission" date="2018-07" db="EMBL/GenBank/DDBJ databases">
        <title>Corallincola holothuriorum sp. nov., a new facultative anaerobe isolated from sea cucumber Apostichopus japonicus.</title>
        <authorList>
            <person name="Xia H."/>
        </authorList>
    </citation>
    <scope>NUCLEOTIDE SEQUENCE [LARGE SCALE GENOMIC DNA]</scope>
    <source>
        <strain evidence="13 14">C4</strain>
    </source>
</reference>
<evidence type="ECO:0000313" key="13">
    <source>
        <dbReference type="EMBL" id="RCU51865.1"/>
    </source>
</evidence>
<dbReference type="FunFam" id="2.40.50.140:FF:000097">
    <property type="entry name" value="23S rRNA (uracil(1939)-C(5))-methyltransferase RlmD"/>
    <property type="match status" value="1"/>
</dbReference>
<dbReference type="PANTHER" id="PTHR11061:SF49">
    <property type="entry name" value="23S RRNA (URACIL(1939)-C(5))-METHYLTRANSFERASE RLMD"/>
    <property type="match status" value="1"/>
</dbReference>
<keyword evidence="14" id="KW-1185">Reference proteome</keyword>
<evidence type="ECO:0000256" key="10">
    <source>
        <dbReference type="PROSITE-ProRule" id="PRU01024"/>
    </source>
</evidence>
<dbReference type="Pfam" id="PF05958">
    <property type="entry name" value="tRNA_U5-meth_tr"/>
    <property type="match status" value="1"/>
</dbReference>
<feature type="domain" description="TRAM" evidence="12">
    <location>
        <begin position="12"/>
        <end position="71"/>
    </location>
</feature>
<comment type="caution">
    <text evidence="13">The sequence shown here is derived from an EMBL/GenBank/DDBJ whole genome shotgun (WGS) entry which is preliminary data.</text>
</comment>
<dbReference type="PANTHER" id="PTHR11061">
    <property type="entry name" value="RNA M5U METHYLTRANSFERASE"/>
    <property type="match status" value="1"/>
</dbReference>
<feature type="binding site" evidence="9 10">
    <location>
        <position position="282"/>
    </location>
    <ligand>
        <name>S-adenosyl-L-methionine</name>
        <dbReference type="ChEBI" id="CHEBI:59789"/>
    </ligand>
</feature>
<dbReference type="InterPro" id="IPR029063">
    <property type="entry name" value="SAM-dependent_MTases_sf"/>
</dbReference>
<feature type="binding site" evidence="9">
    <location>
        <position position="316"/>
    </location>
    <ligand>
        <name>S-adenosyl-L-methionine</name>
        <dbReference type="ChEBI" id="CHEBI:59789"/>
    </ligand>
</feature>
<dbReference type="Proteomes" id="UP000252558">
    <property type="component" value="Unassembled WGS sequence"/>
</dbReference>
<feature type="binding site" evidence="9">
    <location>
        <position position="172"/>
    </location>
    <ligand>
        <name>[4Fe-4S] cluster</name>
        <dbReference type="ChEBI" id="CHEBI:49883"/>
    </ligand>
</feature>
<keyword evidence="4 9" id="KW-0808">Transferase</keyword>
<dbReference type="Gene3D" id="3.40.50.150">
    <property type="entry name" value="Vaccinia Virus protein VP39"/>
    <property type="match status" value="1"/>
</dbReference>
<dbReference type="SUPFAM" id="SSF50249">
    <property type="entry name" value="Nucleic acid-binding proteins"/>
    <property type="match status" value="1"/>
</dbReference>
<dbReference type="GO" id="GO:0051539">
    <property type="term" value="F:4 iron, 4 sulfur cluster binding"/>
    <property type="evidence" value="ECO:0007669"/>
    <property type="project" value="UniProtKB-KW"/>
</dbReference>
<dbReference type="GO" id="GO:0070041">
    <property type="term" value="F:rRNA (uridine-C5-)-methyltransferase activity"/>
    <property type="evidence" value="ECO:0007669"/>
    <property type="project" value="UniProtKB-UniRule"/>
</dbReference>
<name>A0A368NPT3_9GAMM</name>
<evidence type="ECO:0000256" key="5">
    <source>
        <dbReference type="ARBA" id="ARBA00022691"/>
    </source>
</evidence>
<dbReference type="AlphaFoldDB" id="A0A368NPT3"/>
<dbReference type="OrthoDB" id="9804590at2"/>
<feature type="binding site" evidence="9 10">
    <location>
        <position position="381"/>
    </location>
    <ligand>
        <name>S-adenosyl-L-methionine</name>
        <dbReference type="ChEBI" id="CHEBI:59789"/>
    </ligand>
</feature>
<evidence type="ECO:0000256" key="7">
    <source>
        <dbReference type="ARBA" id="ARBA00023004"/>
    </source>
</evidence>
<dbReference type="SUPFAM" id="SSF53335">
    <property type="entry name" value="S-adenosyl-L-methionine-dependent methyltransferases"/>
    <property type="match status" value="1"/>
</dbReference>
<comment type="similarity">
    <text evidence="9">Belongs to the class I-like SAM-binding methyltransferase superfamily. RNA M5U methyltransferase family. RlmD subfamily.</text>
</comment>
<evidence type="ECO:0000256" key="1">
    <source>
        <dbReference type="ARBA" id="ARBA00022485"/>
    </source>
</evidence>
<comment type="catalytic activity">
    <reaction evidence="9">
        <text>uridine(1939) in 23S rRNA + S-adenosyl-L-methionine = 5-methyluridine(1939) in 23S rRNA + S-adenosyl-L-homocysteine + H(+)</text>
        <dbReference type="Rhea" id="RHEA:42908"/>
        <dbReference type="Rhea" id="RHEA-COMP:10278"/>
        <dbReference type="Rhea" id="RHEA-COMP:10279"/>
        <dbReference type="ChEBI" id="CHEBI:15378"/>
        <dbReference type="ChEBI" id="CHEBI:57856"/>
        <dbReference type="ChEBI" id="CHEBI:59789"/>
        <dbReference type="ChEBI" id="CHEBI:65315"/>
        <dbReference type="ChEBI" id="CHEBI:74447"/>
        <dbReference type="EC" id="2.1.1.190"/>
    </reaction>
</comment>
<dbReference type="EC" id="2.1.1.190" evidence="9"/>
<dbReference type="GO" id="GO:0005506">
    <property type="term" value="F:iron ion binding"/>
    <property type="evidence" value="ECO:0007669"/>
    <property type="project" value="UniProtKB-UniRule"/>
</dbReference>
<evidence type="ECO:0000256" key="11">
    <source>
        <dbReference type="PROSITE-ProRule" id="PRU10015"/>
    </source>
</evidence>
<dbReference type="PROSITE" id="PS01230">
    <property type="entry name" value="TRMA_1"/>
    <property type="match status" value="1"/>
</dbReference>
<dbReference type="InterPro" id="IPR010280">
    <property type="entry name" value="U5_MeTrfase_fam"/>
</dbReference>
<keyword evidence="1 9" id="KW-0004">4Fe-4S</keyword>
<sequence length="457" mass="50753">MVQIFKPSKRSKAASSKQPLLLQVDDLNHQGEGVARDNGRVVFVDGALPNERVEARVTDSRKRFQTAKLIKVVEASAQRVTPFCSHFGDCGGCALQHLSAEGQRVVKQKRLARVLADHHVAEPEDWHAPIFGETQGYRRRARISIWFGKGKNEFKVGFRQRSSKALVEIDSCPVLAESLQSSFKLLRQLLVRLKRPKVFSHLEVCQSQEGTVWILRQLDHLRSDDLTLVQQFAEQHSLQLLTESNSGALQTLTGEAAPIYHYQLTVAEQALDIGFAPNHFIQVNEQVNRAMVTQAVDWLAPRAGETIADLFSGVGNFSFAIASVGAKVIGVEGIEVMNQRAAANAERLELADRCQFETIDLNGDLTEFAQNHGPFDGVLLDPARAGAQAVAEQIHLLAPHRLVYVSCDPATLARDTEILCSQGYRIEKAGIIDMFPHTTHLESMLLFRKDGKAKVRK</sequence>
<dbReference type="HAMAP" id="MF_01010">
    <property type="entry name" value="23SrRNA_methyltr_RlmD"/>
    <property type="match status" value="1"/>
</dbReference>
<evidence type="ECO:0000256" key="3">
    <source>
        <dbReference type="ARBA" id="ARBA00022603"/>
    </source>
</evidence>
<evidence type="ECO:0000259" key="12">
    <source>
        <dbReference type="PROSITE" id="PS50926"/>
    </source>
</evidence>
<keyword evidence="6 9" id="KW-0479">Metal-binding</keyword>
<accession>A0A368NPT3</accession>
<dbReference type="InterPro" id="IPR001566">
    <property type="entry name" value="23S_rRNA_MeTrfase_RlmD"/>
</dbReference>
<dbReference type="GO" id="GO:0003723">
    <property type="term" value="F:RNA binding"/>
    <property type="evidence" value="ECO:0007669"/>
    <property type="project" value="InterPro"/>
</dbReference>
<keyword evidence="7 9" id="KW-0408">Iron</keyword>
<dbReference type="NCBIfam" id="NF009639">
    <property type="entry name" value="PRK13168.1"/>
    <property type="match status" value="1"/>
</dbReference>
<feature type="binding site" evidence="9 10">
    <location>
        <position position="311"/>
    </location>
    <ligand>
        <name>S-adenosyl-L-methionine</name>
        <dbReference type="ChEBI" id="CHEBI:59789"/>
    </ligand>
</feature>
<dbReference type="Gene3D" id="2.40.50.1070">
    <property type="match status" value="1"/>
</dbReference>
<dbReference type="InterPro" id="IPR002792">
    <property type="entry name" value="TRAM_dom"/>
</dbReference>
<evidence type="ECO:0000313" key="14">
    <source>
        <dbReference type="Proteomes" id="UP000252558"/>
    </source>
</evidence>
<keyword evidence="5 9" id="KW-0949">S-adenosyl-L-methionine</keyword>
<feature type="binding site" evidence="9">
    <location>
        <position position="90"/>
    </location>
    <ligand>
        <name>[4Fe-4S] cluster</name>
        <dbReference type="ChEBI" id="CHEBI:49883"/>
    </ligand>
</feature>
<dbReference type="PROSITE" id="PS01231">
    <property type="entry name" value="TRMA_2"/>
    <property type="match status" value="1"/>
</dbReference>
<feature type="active site" evidence="11">
    <location>
        <position position="407"/>
    </location>
</feature>
<dbReference type="GO" id="GO:0070475">
    <property type="term" value="P:rRNA base methylation"/>
    <property type="evidence" value="ECO:0007669"/>
    <property type="project" value="TreeGrafter"/>
</dbReference>
<keyword evidence="8 9" id="KW-0411">Iron-sulfur</keyword>
<dbReference type="CDD" id="cd02440">
    <property type="entry name" value="AdoMet_MTases"/>
    <property type="match status" value="1"/>
</dbReference>
<dbReference type="EMBL" id="QPID01000002">
    <property type="protein sequence ID" value="RCU51865.1"/>
    <property type="molecule type" value="Genomic_DNA"/>
</dbReference>
<proteinExistence type="inferred from homology"/>
<dbReference type="InterPro" id="IPR030391">
    <property type="entry name" value="MeTrfase_TrmA_CS"/>
</dbReference>
<dbReference type="PROSITE" id="PS50926">
    <property type="entry name" value="TRAM"/>
    <property type="match status" value="1"/>
</dbReference>
<dbReference type="Gene3D" id="2.40.50.140">
    <property type="entry name" value="Nucleic acid-binding proteins"/>
    <property type="match status" value="1"/>
</dbReference>
<dbReference type="PROSITE" id="PS51687">
    <property type="entry name" value="SAM_MT_RNA_M5U"/>
    <property type="match status" value="1"/>
</dbReference>
<feature type="binding site" evidence="9">
    <location>
        <position position="93"/>
    </location>
    <ligand>
        <name>[4Fe-4S] cluster</name>
        <dbReference type="ChEBI" id="CHEBI:49883"/>
    </ligand>
</feature>
<keyword evidence="2 9" id="KW-0698">rRNA processing</keyword>
<dbReference type="InterPro" id="IPR012340">
    <property type="entry name" value="NA-bd_OB-fold"/>
</dbReference>
<feature type="binding site" evidence="9 10">
    <location>
        <position position="332"/>
    </location>
    <ligand>
        <name>S-adenosyl-L-methionine</name>
        <dbReference type="ChEBI" id="CHEBI:59789"/>
    </ligand>
</feature>
<evidence type="ECO:0000256" key="2">
    <source>
        <dbReference type="ARBA" id="ARBA00022552"/>
    </source>
</evidence>
<feature type="binding site" evidence="9">
    <location>
        <position position="84"/>
    </location>
    <ligand>
        <name>[4Fe-4S] cluster</name>
        <dbReference type="ChEBI" id="CHEBI:49883"/>
    </ligand>
</feature>
<dbReference type="NCBIfam" id="TIGR00479">
    <property type="entry name" value="rumA"/>
    <property type="match status" value="1"/>
</dbReference>
<dbReference type="InterPro" id="IPR030390">
    <property type="entry name" value="MeTrfase_TrmA_AS"/>
</dbReference>
<dbReference type="RefSeq" id="WP_114337294.1">
    <property type="nucleotide sequence ID" value="NZ_QPID01000002.1"/>
</dbReference>
<feature type="active site" description="Nucleophile" evidence="9 10">
    <location>
        <position position="407"/>
    </location>
</feature>
<evidence type="ECO:0000256" key="4">
    <source>
        <dbReference type="ARBA" id="ARBA00022679"/>
    </source>
</evidence>
<dbReference type="Pfam" id="PF01938">
    <property type="entry name" value="TRAM"/>
    <property type="match status" value="1"/>
</dbReference>
<evidence type="ECO:0000256" key="8">
    <source>
        <dbReference type="ARBA" id="ARBA00023014"/>
    </source>
</evidence>
<gene>
    <name evidence="9" type="primary">rlmD</name>
    <name evidence="13" type="ORF">DU002_05185</name>
</gene>
<protein>
    <recommendedName>
        <fullName evidence="9">23S rRNA (uracil(1939)-C(5))-methyltransferase RlmD</fullName>
        <ecNumber evidence="9">2.1.1.190</ecNumber>
    </recommendedName>
    <alternativeName>
        <fullName evidence="9">23S rRNA(m5U1939)-methyltransferase</fullName>
    </alternativeName>
</protein>